<evidence type="ECO:0000256" key="3">
    <source>
        <dbReference type="ARBA" id="ARBA00022679"/>
    </source>
</evidence>
<evidence type="ECO:0000256" key="5">
    <source>
        <dbReference type="ARBA" id="ARBA00022741"/>
    </source>
</evidence>
<dbReference type="GO" id="GO:0046872">
    <property type="term" value="F:metal ion binding"/>
    <property type="evidence" value="ECO:0007669"/>
    <property type="project" value="UniProtKB-KW"/>
</dbReference>
<gene>
    <name evidence="11" type="primary">SRR6960803_3_5</name>
</gene>
<keyword evidence="3" id="KW-0808">Transferase</keyword>
<evidence type="ECO:0000256" key="9">
    <source>
        <dbReference type="PIRSR" id="PIRSR605093-1"/>
    </source>
</evidence>
<sequence>MTALRNSLLKKFNEGERKKGLSKPEAAALALFLRSNEDCRDWIDEPVDNVLRMCIGELKSLLYSVFHPPGGDLVTFWKITEGIKLGPGANVGHTNVDFYSKLFNSCLTTTSVGTYIKYVMAISHHPLWSVSEYDRFQSLGLRIVEGSVLNFAWKNATIARVICAEPTLEMLFQQGIADLLTQGLDRSFGIDLTRQQEKNARLARIGSISGRFATADLKSASDRNSMAMIRSRLPPTVTKWLEVFRSPRVILPNNGRNKRRSVELHMVSSMGNAFTFPLQTILFTCMVLAVYRVMGIKPIAPRGDSLGNYGVFGDDIICLREAFPLVVSLLQHEGHIVNQDKSFSTGPFRESCGHDYYDGHDVRGVYIENLNDVCDYYSAINRLNLWSAKHEIPLPNSVRYLVSQIPHKYDRKVVPMHEAPEAGIRVPLGEAQWFSSVSYDAKWGAPCWRYEFIRVVDYKVDVRSESHFRKQVRKSLQRIADGGQPSEKDKYLAFHGVYRRWAVSLCAVAGKFQGGSFVIREFRRRTSIKAKWTPGWDSPPPEVGGNAYLGAQLLLYTSVNLGIVDGQFAQQ</sequence>
<keyword evidence="6" id="KW-0693">Viral RNA replication</keyword>
<dbReference type="EC" id="2.7.7.48" evidence="1"/>
<dbReference type="Proteomes" id="UP000677100">
    <property type="component" value="Segment"/>
</dbReference>
<keyword evidence="12" id="KW-1185">Reference proteome</keyword>
<dbReference type="GO" id="GO:0003968">
    <property type="term" value="F:RNA-directed RNA polymerase activity"/>
    <property type="evidence" value="ECO:0007669"/>
    <property type="project" value="UniProtKB-KW"/>
</dbReference>
<dbReference type="SUPFAM" id="SSF56672">
    <property type="entry name" value="DNA/RNA polymerases"/>
    <property type="match status" value="1"/>
</dbReference>
<name>A0A8S5KY72_9VIRU</name>
<evidence type="ECO:0000256" key="4">
    <source>
        <dbReference type="ARBA" id="ARBA00022695"/>
    </source>
</evidence>
<dbReference type="KEGG" id="vg:80397008"/>
<dbReference type="GeneID" id="80397008"/>
<dbReference type="InterPro" id="IPR007096">
    <property type="entry name" value="RNA-dir_Rpol_cat_phage"/>
</dbReference>
<keyword evidence="5" id="KW-0547">Nucleotide-binding</keyword>
<evidence type="ECO:0000256" key="6">
    <source>
        <dbReference type="ARBA" id="ARBA00022953"/>
    </source>
</evidence>
<dbReference type="RefSeq" id="YP_010768812.1">
    <property type="nucleotide sequence ID" value="NC_073796.1"/>
</dbReference>
<dbReference type="PROSITE" id="PS50522">
    <property type="entry name" value="RDRP_PHAGE"/>
    <property type="match status" value="1"/>
</dbReference>
<dbReference type="Pfam" id="PF03431">
    <property type="entry name" value="RNA_replicase_B"/>
    <property type="match status" value="1"/>
</dbReference>
<accession>A0A8S5KY72</accession>
<dbReference type="InterPro" id="IPR043502">
    <property type="entry name" value="DNA/RNA_pol_sf"/>
</dbReference>
<comment type="cofactor">
    <cofactor evidence="9">
        <name>Mg(2+)</name>
        <dbReference type="ChEBI" id="CHEBI:18420"/>
    </cofactor>
    <text evidence="9">Binds 2 Mg(2+) per subunit.</text>
</comment>
<dbReference type="GO" id="GO:0000166">
    <property type="term" value="F:nucleotide binding"/>
    <property type="evidence" value="ECO:0007669"/>
    <property type="project" value="UniProtKB-KW"/>
</dbReference>
<keyword evidence="9" id="KW-0460">Magnesium</keyword>
<evidence type="ECO:0000256" key="1">
    <source>
        <dbReference type="ARBA" id="ARBA00012494"/>
    </source>
</evidence>
<dbReference type="InterPro" id="IPR005093">
    <property type="entry name" value="RNArep_beta"/>
</dbReference>
<evidence type="ECO:0000259" key="10">
    <source>
        <dbReference type="PROSITE" id="PS50522"/>
    </source>
</evidence>
<reference evidence="11" key="1">
    <citation type="submission" date="2020-09" db="EMBL/GenBank/DDBJ databases">
        <title>Leviviricetes taxonomy.</title>
        <authorList>
            <person name="Stockdale S.R."/>
            <person name="Callanan J."/>
            <person name="Adriaenssens E.M."/>
            <person name="Kuhn J.H."/>
            <person name="Rumnieks J."/>
            <person name="Shkoporov A."/>
            <person name="Draper L.A."/>
            <person name="Ross P."/>
            <person name="Hill C."/>
        </authorList>
    </citation>
    <scope>NUCLEOTIDE SEQUENCE</scope>
</reference>
<evidence type="ECO:0000313" key="11">
    <source>
        <dbReference type="EMBL" id="DAD50726.1"/>
    </source>
</evidence>
<keyword evidence="9" id="KW-0479">Metal-binding</keyword>
<evidence type="ECO:0000256" key="2">
    <source>
        <dbReference type="ARBA" id="ARBA00022484"/>
    </source>
</evidence>
<protein>
    <recommendedName>
        <fullName evidence="1">RNA-directed RNA polymerase</fullName>
        <ecNumber evidence="1">2.7.7.48</ecNumber>
    </recommendedName>
    <alternativeName>
        <fullName evidence="7">RNA replicase beta chain</fullName>
    </alternativeName>
</protein>
<evidence type="ECO:0000256" key="7">
    <source>
        <dbReference type="ARBA" id="ARBA00030248"/>
    </source>
</evidence>
<proteinExistence type="predicted"/>
<feature type="binding site" evidence="9">
    <location>
        <position position="314"/>
    </location>
    <ligand>
        <name>Mg(2+)</name>
        <dbReference type="ChEBI" id="CHEBI:18420"/>
        <label>2</label>
    </ligand>
</feature>
<comment type="catalytic activity">
    <reaction evidence="8">
        <text>RNA(n) + a ribonucleoside 5'-triphosphate = RNA(n+1) + diphosphate</text>
        <dbReference type="Rhea" id="RHEA:21248"/>
        <dbReference type="Rhea" id="RHEA-COMP:14527"/>
        <dbReference type="Rhea" id="RHEA-COMP:17342"/>
        <dbReference type="ChEBI" id="CHEBI:33019"/>
        <dbReference type="ChEBI" id="CHEBI:61557"/>
        <dbReference type="ChEBI" id="CHEBI:140395"/>
        <dbReference type="EC" id="2.7.7.48"/>
    </reaction>
</comment>
<feature type="binding site" evidence="9">
    <location>
        <position position="216"/>
    </location>
    <ligand>
        <name>Mg(2+)</name>
        <dbReference type="ChEBI" id="CHEBI:18420"/>
        <label>2</label>
    </ligand>
</feature>
<feature type="binding site" evidence="9">
    <location>
        <position position="315"/>
    </location>
    <ligand>
        <name>Mg(2+)</name>
        <dbReference type="ChEBI" id="CHEBI:18420"/>
        <label>2</label>
    </ligand>
</feature>
<dbReference type="EMBL" id="BK013609">
    <property type="protein sequence ID" value="DAD50726.1"/>
    <property type="molecule type" value="Genomic_RNA"/>
</dbReference>
<keyword evidence="4" id="KW-0548">Nucleotidyltransferase</keyword>
<organism evidence="11 12">
    <name type="scientific">ssRNA phage SRR6960803_3</name>
    <dbReference type="NCBI Taxonomy" id="2786619"/>
    <lineage>
        <taxon>Viruses</taxon>
        <taxon>Riboviria</taxon>
        <taxon>Orthornavirae</taxon>
        <taxon>Lenarviricota</taxon>
        <taxon>Leviviricetes</taxon>
        <taxon>Norzivirales</taxon>
        <taxon>Atkinsviridae</taxon>
        <taxon>Kihrivirus</taxon>
        <taxon>Kihrivirus limicola</taxon>
    </lineage>
</organism>
<evidence type="ECO:0000256" key="8">
    <source>
        <dbReference type="ARBA" id="ARBA00048744"/>
    </source>
</evidence>
<keyword evidence="2 11" id="KW-0696">RNA-directed RNA polymerase</keyword>
<evidence type="ECO:0000313" key="12">
    <source>
        <dbReference type="Proteomes" id="UP000677100"/>
    </source>
</evidence>
<dbReference type="GO" id="GO:0039694">
    <property type="term" value="P:viral RNA genome replication"/>
    <property type="evidence" value="ECO:0007669"/>
    <property type="project" value="InterPro"/>
</dbReference>
<feature type="domain" description="RdRp catalytic" evidence="10">
    <location>
        <begin position="201"/>
        <end position="346"/>
    </location>
</feature>